<feature type="domain" description="Rad4 beta-hairpin" evidence="9">
    <location>
        <begin position="555"/>
        <end position="605"/>
    </location>
</feature>
<dbReference type="STRING" id="1160509.A0A3N4HF28"/>
<feature type="compositionally biased region" description="Acidic residues" evidence="7">
    <location>
        <begin position="1459"/>
        <end position="1477"/>
    </location>
</feature>
<evidence type="ECO:0000259" key="9">
    <source>
        <dbReference type="SMART" id="SM01031"/>
    </source>
</evidence>
<feature type="region of interest" description="Disordered" evidence="7">
    <location>
        <begin position="127"/>
        <end position="156"/>
    </location>
</feature>
<feature type="region of interest" description="Disordered" evidence="7">
    <location>
        <begin position="1384"/>
        <end position="1477"/>
    </location>
</feature>
<dbReference type="SUPFAM" id="SSF54001">
    <property type="entry name" value="Cysteine proteinases"/>
    <property type="match status" value="1"/>
</dbReference>
<feature type="region of interest" description="Disordered" evidence="7">
    <location>
        <begin position="315"/>
        <end position="350"/>
    </location>
</feature>
<dbReference type="OrthoDB" id="300780at2759"/>
<dbReference type="InterPro" id="IPR018328">
    <property type="entry name" value="Rad4_beta-hairpin_dom3"/>
</dbReference>
<keyword evidence="4" id="KW-0234">DNA repair</keyword>
<keyword evidence="3" id="KW-0227">DNA damage</keyword>
<evidence type="ECO:0000256" key="4">
    <source>
        <dbReference type="ARBA" id="ARBA00023204"/>
    </source>
</evidence>
<dbReference type="Gene3D" id="3.30.60.290">
    <property type="entry name" value="Rad4, beta-hairpin domain BHD2"/>
    <property type="match status" value="1"/>
</dbReference>
<comment type="subcellular location">
    <subcellularLocation>
        <location evidence="1">Nucleus</location>
    </subcellularLocation>
</comment>
<dbReference type="GO" id="GO:0003697">
    <property type="term" value="F:single-stranded DNA binding"/>
    <property type="evidence" value="ECO:0007669"/>
    <property type="project" value="TreeGrafter"/>
</dbReference>
<dbReference type="Gene3D" id="3.30.70.2460">
    <property type="entry name" value="Rad4, beta-hairpin domain BHD3"/>
    <property type="match status" value="1"/>
</dbReference>
<sequence length="1477" mass="160642">MPRKPKKPEPEDGFDVYASMLADVGVKATSRRKPVKRRKTEQEQNDDRADQVEGTNRKRALRESERAEIAQRTRERMEREEEERRKRQATQATQTAVDWAGFEGSEDESEVDWEDIDIAGATSALRRGEDEDGPVNFTLGDEEERPESKKETTVSGRPKITALDRKIRLEEHKSQLQYLLEHYTTLNTWLNDDAIQNRLKPLLPTRIIEPLKAWKTEDSFTGSRLFIDGLKKAQELYARKFTITKPSPTPADSSSLSSLEKHYPHNDKAKATLLAAAKTLTGSRDTGAALFCALLRSHGIDARLVASLQPIPLKVTPHDASPSRSPSPPRLPTPPPPVNPSPRKRLGRPTFTAPTQVYVAEKTPSRNRNPSPIKNTLDRSHHPTVWVEAFSPSSNHWICVSPLTNHTPNQPHSLDPHGALGVTTTYVLGIDSAGGVRDVTRRYASHFLAKTRTLRIESTKHGSTWYTALLSPHKPPDDEKLALETKEFAELDKKEGIPTNVADFKDHPLYRLERFLRKDEILVRREKVADFSPPNLQGKRKKTEPVFPASDVVKIKTPEQWYRLGRIVREGAQPLRVLPPKKGAEEDAAEVVLFSEDQTEVYKPPPIIPGMGVVPKNAYGNLDVFVPSMVPEGGVHIRSRFAAAACKALGVDYADAVTGFKWQGKGKPVTPTVDGVVIAVEFKDQVEEQVRYLEAEQKLQEDQERSKKALARWMTWLLRLRIRERVEGYDMEEDSGWKGRGGEVGGFTGVKEDKEDGGGGFLPDADEDTGGGFIVDEHTRGGGFLQDAEDMGGGGFTVDDDEPMQGGGFTVDDDGSREGGFLPDSPPRGGGFLPDDDTGSPKPSRFTGGGFLPDDDARGPSSSTRSRFTGGGFMRDDREGSRCALSLERLSKPTGGGFLPDDADGAGSREKCLALESRPRGGVLEEHGTRSAASPASSRRAAGGFIADDEDDDEPMRERNASPSVSKGTGGDADEEDHEVSREDVVFSDARLRDGFLPEDDTRSVSSRASPERIGGGFRVGDDVPMRETASCRGLSRSTGGGFVGDGQSDEAAREDGLLPESRPRGGFLPEEDTRSSRSPSSLRRTGKGFLVDDDSPSRTTSRSAISKRILPIPTGGGFLPDDEDQEASRGGCLPPASHPRAGFLRNIHTRSAASTPATSRVDGAFILDDASRVGVYVSRPGSSRPRGGGFVDEDEEEASRGDGAVSTSRSRKGFLPEEDTRPSAFSPASPRRIAGGSVAASRRGGSSMASGGAFVDGHDSSEVSRTSGVLRDDHPRVGFFGGDDEAARPTPLLPFHATREEFLLHPAQSTERDLLDNGLVQDDTSRAGFAGGGVDEEGGRMEERVPIDGAAVTGGGGFLPEAEASVEKIDGVVKEKETREHFLPNGLRLEERESMSGDAMHDDATRVPSSGGKCGTEEDGTVQTRRGNEEVDVVSPCSRVERLVSGAVSSKEKKGLVQDEEDEESELSDPPSDLDI</sequence>
<gene>
    <name evidence="11" type="ORF">BJ508DRAFT_419312</name>
</gene>
<evidence type="ECO:0000256" key="7">
    <source>
        <dbReference type="SAM" id="MobiDB-lite"/>
    </source>
</evidence>
<dbReference type="SMART" id="SM01032">
    <property type="entry name" value="BHD_3"/>
    <property type="match status" value="1"/>
</dbReference>
<dbReference type="SMART" id="SM01031">
    <property type="entry name" value="BHD_2"/>
    <property type="match status" value="1"/>
</dbReference>
<dbReference type="GO" id="GO:0071942">
    <property type="term" value="C:XPC complex"/>
    <property type="evidence" value="ECO:0007669"/>
    <property type="project" value="TreeGrafter"/>
</dbReference>
<feature type="compositionally biased region" description="Basic and acidic residues" evidence="7">
    <location>
        <begin position="40"/>
        <end position="51"/>
    </location>
</feature>
<keyword evidence="12" id="KW-1185">Reference proteome</keyword>
<feature type="compositionally biased region" description="Pro residues" evidence="7">
    <location>
        <begin position="325"/>
        <end position="340"/>
    </location>
</feature>
<keyword evidence="5" id="KW-0539">Nucleus</keyword>
<evidence type="ECO:0000256" key="2">
    <source>
        <dbReference type="ARBA" id="ARBA00009525"/>
    </source>
</evidence>
<evidence type="ECO:0000259" key="10">
    <source>
        <dbReference type="SMART" id="SM01032"/>
    </source>
</evidence>
<evidence type="ECO:0000313" key="11">
    <source>
        <dbReference type="EMBL" id="RPA72779.1"/>
    </source>
</evidence>
<feature type="region of interest" description="Disordered" evidence="7">
    <location>
        <begin position="1175"/>
        <end position="1291"/>
    </location>
</feature>
<dbReference type="InterPro" id="IPR036985">
    <property type="entry name" value="Transglutaminase-like_sf"/>
</dbReference>
<feature type="compositionally biased region" description="Basic residues" evidence="7">
    <location>
        <begin position="29"/>
        <end position="39"/>
    </location>
</feature>
<feature type="region of interest" description="Disordered" evidence="7">
    <location>
        <begin position="791"/>
        <end position="1163"/>
    </location>
</feature>
<feature type="domain" description="Rad4 beta-hairpin" evidence="10">
    <location>
        <begin position="614"/>
        <end position="690"/>
    </location>
</feature>
<feature type="compositionally biased region" description="Basic and acidic residues" evidence="7">
    <location>
        <begin position="61"/>
        <end position="85"/>
    </location>
</feature>
<dbReference type="GO" id="GO:0003684">
    <property type="term" value="F:damaged DNA binding"/>
    <property type="evidence" value="ECO:0007669"/>
    <property type="project" value="InterPro"/>
</dbReference>
<dbReference type="GO" id="GO:0005737">
    <property type="term" value="C:cytoplasm"/>
    <property type="evidence" value="ECO:0007669"/>
    <property type="project" value="TreeGrafter"/>
</dbReference>
<proteinExistence type="inferred from homology"/>
<dbReference type="SMART" id="SM01030">
    <property type="entry name" value="BHD_1"/>
    <property type="match status" value="1"/>
</dbReference>
<feature type="compositionally biased region" description="Low complexity" evidence="7">
    <location>
        <begin position="859"/>
        <end position="868"/>
    </location>
</feature>
<dbReference type="Gene3D" id="2.20.20.110">
    <property type="entry name" value="Rad4, beta-hairpin domain BHD1"/>
    <property type="match status" value="1"/>
</dbReference>
<keyword evidence="6" id="KW-0175">Coiled coil</keyword>
<name>A0A3N4HF28_ASCIM</name>
<dbReference type="GO" id="GO:0006289">
    <property type="term" value="P:nucleotide-excision repair"/>
    <property type="evidence" value="ECO:0007669"/>
    <property type="project" value="InterPro"/>
</dbReference>
<dbReference type="InterPro" id="IPR004583">
    <property type="entry name" value="DNA_repair_Rad4"/>
</dbReference>
<feature type="coiled-coil region" evidence="6">
    <location>
        <begin position="683"/>
        <end position="712"/>
    </location>
</feature>
<protein>
    <submittedName>
        <fullName evidence="11">Rad4-domain-containing protein</fullName>
    </submittedName>
</protein>
<organism evidence="11 12">
    <name type="scientific">Ascobolus immersus RN42</name>
    <dbReference type="NCBI Taxonomy" id="1160509"/>
    <lineage>
        <taxon>Eukaryota</taxon>
        <taxon>Fungi</taxon>
        <taxon>Dikarya</taxon>
        <taxon>Ascomycota</taxon>
        <taxon>Pezizomycotina</taxon>
        <taxon>Pezizomycetes</taxon>
        <taxon>Pezizales</taxon>
        <taxon>Ascobolaceae</taxon>
        <taxon>Ascobolus</taxon>
    </lineage>
</organism>
<feature type="region of interest" description="Disordered" evidence="7">
    <location>
        <begin position="1320"/>
        <end position="1342"/>
    </location>
</feature>
<dbReference type="EMBL" id="ML119847">
    <property type="protein sequence ID" value="RPA72779.1"/>
    <property type="molecule type" value="Genomic_DNA"/>
</dbReference>
<dbReference type="InterPro" id="IPR042488">
    <property type="entry name" value="Rad4_BHD3_sf"/>
</dbReference>
<evidence type="ECO:0000256" key="3">
    <source>
        <dbReference type="ARBA" id="ARBA00022763"/>
    </source>
</evidence>
<dbReference type="InterPro" id="IPR018326">
    <property type="entry name" value="Rad4_beta-hairpin_dom1"/>
</dbReference>
<accession>A0A3N4HF28</accession>
<feature type="compositionally biased region" description="Basic and acidic residues" evidence="7">
    <location>
        <begin position="1384"/>
        <end position="1406"/>
    </location>
</feature>
<dbReference type="PANTHER" id="PTHR12135:SF0">
    <property type="entry name" value="DNA REPAIR PROTEIN COMPLEMENTING XP-C CELLS"/>
    <property type="match status" value="1"/>
</dbReference>
<dbReference type="Pfam" id="PF10405">
    <property type="entry name" value="BHD_3"/>
    <property type="match status" value="1"/>
</dbReference>
<comment type="similarity">
    <text evidence="2">Belongs to the XPC family.</text>
</comment>
<dbReference type="Pfam" id="PF03835">
    <property type="entry name" value="Rad4"/>
    <property type="match status" value="1"/>
</dbReference>
<feature type="compositionally biased region" description="Low complexity" evidence="7">
    <location>
        <begin position="1232"/>
        <end position="1254"/>
    </location>
</feature>
<evidence type="ECO:0000256" key="5">
    <source>
        <dbReference type="ARBA" id="ARBA00023242"/>
    </source>
</evidence>
<evidence type="ECO:0000313" key="12">
    <source>
        <dbReference type="Proteomes" id="UP000275078"/>
    </source>
</evidence>
<feature type="compositionally biased region" description="Polar residues" evidence="7">
    <location>
        <begin position="1150"/>
        <end position="1159"/>
    </location>
</feature>
<dbReference type="InterPro" id="IPR018327">
    <property type="entry name" value="BHD_2"/>
</dbReference>
<dbReference type="GO" id="GO:0000111">
    <property type="term" value="C:nucleotide-excision repair factor 2 complex"/>
    <property type="evidence" value="ECO:0007669"/>
    <property type="project" value="TreeGrafter"/>
</dbReference>
<feature type="compositionally biased region" description="Basic and acidic residues" evidence="7">
    <location>
        <begin position="979"/>
        <end position="1003"/>
    </location>
</feature>
<dbReference type="Proteomes" id="UP000275078">
    <property type="component" value="Unassembled WGS sequence"/>
</dbReference>
<dbReference type="Pfam" id="PF10403">
    <property type="entry name" value="BHD_1"/>
    <property type="match status" value="1"/>
</dbReference>
<dbReference type="Pfam" id="PF10404">
    <property type="entry name" value="BHD_2"/>
    <property type="match status" value="1"/>
</dbReference>
<evidence type="ECO:0000256" key="1">
    <source>
        <dbReference type="ARBA" id="ARBA00004123"/>
    </source>
</evidence>
<dbReference type="InterPro" id="IPR018325">
    <property type="entry name" value="Rad4/PNGase_transGLS-fold"/>
</dbReference>
<feature type="region of interest" description="Disordered" evidence="7">
    <location>
        <begin position="25"/>
        <end position="97"/>
    </location>
</feature>
<feature type="domain" description="Rad4 beta-hairpin" evidence="8">
    <location>
        <begin position="493"/>
        <end position="553"/>
    </location>
</feature>
<dbReference type="GO" id="GO:0006298">
    <property type="term" value="P:mismatch repair"/>
    <property type="evidence" value="ECO:0007669"/>
    <property type="project" value="TreeGrafter"/>
</dbReference>
<feature type="compositionally biased region" description="Basic and acidic residues" evidence="7">
    <location>
        <begin position="907"/>
        <end position="929"/>
    </location>
</feature>
<feature type="compositionally biased region" description="Low complexity" evidence="7">
    <location>
        <begin position="930"/>
        <end position="942"/>
    </location>
</feature>
<evidence type="ECO:0000259" key="8">
    <source>
        <dbReference type="SMART" id="SM01030"/>
    </source>
</evidence>
<dbReference type="PANTHER" id="PTHR12135">
    <property type="entry name" value="DNA REPAIR PROTEIN XP-C / RAD4"/>
    <property type="match status" value="1"/>
</dbReference>
<dbReference type="Gene3D" id="3.90.260.10">
    <property type="entry name" value="Transglutaminase-like"/>
    <property type="match status" value="1"/>
</dbReference>
<dbReference type="InterPro" id="IPR038765">
    <property type="entry name" value="Papain-like_cys_pep_sf"/>
</dbReference>
<reference evidence="11 12" key="1">
    <citation type="journal article" date="2018" name="Nat. Ecol. Evol.">
        <title>Pezizomycetes genomes reveal the molecular basis of ectomycorrhizal truffle lifestyle.</title>
        <authorList>
            <person name="Murat C."/>
            <person name="Payen T."/>
            <person name="Noel B."/>
            <person name="Kuo A."/>
            <person name="Morin E."/>
            <person name="Chen J."/>
            <person name="Kohler A."/>
            <person name="Krizsan K."/>
            <person name="Balestrini R."/>
            <person name="Da Silva C."/>
            <person name="Montanini B."/>
            <person name="Hainaut M."/>
            <person name="Levati E."/>
            <person name="Barry K.W."/>
            <person name="Belfiori B."/>
            <person name="Cichocki N."/>
            <person name="Clum A."/>
            <person name="Dockter R.B."/>
            <person name="Fauchery L."/>
            <person name="Guy J."/>
            <person name="Iotti M."/>
            <person name="Le Tacon F."/>
            <person name="Lindquist E.A."/>
            <person name="Lipzen A."/>
            <person name="Malagnac F."/>
            <person name="Mello A."/>
            <person name="Molinier V."/>
            <person name="Miyauchi S."/>
            <person name="Poulain J."/>
            <person name="Riccioni C."/>
            <person name="Rubini A."/>
            <person name="Sitrit Y."/>
            <person name="Splivallo R."/>
            <person name="Traeger S."/>
            <person name="Wang M."/>
            <person name="Zifcakova L."/>
            <person name="Wipf D."/>
            <person name="Zambonelli A."/>
            <person name="Paolocci F."/>
            <person name="Nowrousian M."/>
            <person name="Ottonello S."/>
            <person name="Baldrian P."/>
            <person name="Spatafora J.W."/>
            <person name="Henrissat B."/>
            <person name="Nagy L.G."/>
            <person name="Aury J.M."/>
            <person name="Wincker P."/>
            <person name="Grigoriev I.V."/>
            <person name="Bonfante P."/>
            <person name="Martin F.M."/>
        </authorList>
    </citation>
    <scope>NUCLEOTIDE SEQUENCE [LARGE SCALE GENOMIC DNA]</scope>
    <source>
        <strain evidence="11 12">RN42</strain>
    </source>
</reference>
<evidence type="ECO:0000256" key="6">
    <source>
        <dbReference type="SAM" id="Coils"/>
    </source>
</evidence>